<comment type="similarity">
    <text evidence="1">Belongs to the small GTPase superfamily. Rab family.</text>
</comment>
<evidence type="ECO:0000256" key="1">
    <source>
        <dbReference type="ARBA" id="ARBA00006270"/>
    </source>
</evidence>
<reference evidence="2 3" key="1">
    <citation type="journal article" date="2010" name="Nature">
        <title>The Ectocarpus genome and the independent evolution of multicellularity in brown algae.</title>
        <authorList>
            <person name="Cock J.M."/>
            <person name="Sterck L."/>
            <person name="Rouze P."/>
            <person name="Scornet D."/>
            <person name="Allen A.E."/>
            <person name="Amoutzias G."/>
            <person name="Anthouard V."/>
            <person name="Artiguenave F."/>
            <person name="Aury J.M."/>
            <person name="Badger J.H."/>
            <person name="Beszteri B."/>
            <person name="Billiau K."/>
            <person name="Bonnet E."/>
            <person name="Bothwell J.H."/>
            <person name="Bowler C."/>
            <person name="Boyen C."/>
            <person name="Brownlee C."/>
            <person name="Carrano C.J."/>
            <person name="Charrier B."/>
            <person name="Cho G.Y."/>
            <person name="Coelho S.M."/>
            <person name="Collen J."/>
            <person name="Corre E."/>
            <person name="Da Silva C."/>
            <person name="Delage L."/>
            <person name="Delaroque N."/>
            <person name="Dittami S.M."/>
            <person name="Doulbeau S."/>
            <person name="Elias M."/>
            <person name="Farnham G."/>
            <person name="Gachon C.M."/>
            <person name="Gschloessl B."/>
            <person name="Heesch S."/>
            <person name="Jabbari K."/>
            <person name="Jubin C."/>
            <person name="Kawai H."/>
            <person name="Kimura K."/>
            <person name="Kloareg B."/>
            <person name="Kupper F.C."/>
            <person name="Lang D."/>
            <person name="Le Bail A."/>
            <person name="Leblanc C."/>
            <person name="Lerouge P."/>
            <person name="Lohr M."/>
            <person name="Lopez P.J."/>
            <person name="Martens C."/>
            <person name="Maumus F."/>
            <person name="Michel G."/>
            <person name="Miranda-Saavedra D."/>
            <person name="Morales J."/>
            <person name="Moreau H."/>
            <person name="Motomura T."/>
            <person name="Nagasato C."/>
            <person name="Napoli C.A."/>
            <person name="Nelson D.R."/>
            <person name="Nyvall-Collen P."/>
            <person name="Peters A.F."/>
            <person name="Pommier C."/>
            <person name="Potin P."/>
            <person name="Poulain J."/>
            <person name="Quesneville H."/>
            <person name="Read B."/>
            <person name="Rensing S.A."/>
            <person name="Ritter A."/>
            <person name="Rousvoal S."/>
            <person name="Samanta M."/>
            <person name="Samson G."/>
            <person name="Schroeder D.C."/>
            <person name="Segurens B."/>
            <person name="Strittmatter M."/>
            <person name="Tonon T."/>
            <person name="Tregear J.W."/>
            <person name="Valentin K."/>
            <person name="von Dassow P."/>
            <person name="Yamagishi T."/>
            <person name="Van de Peer Y."/>
            <person name="Wincker P."/>
        </authorList>
    </citation>
    <scope>NUCLEOTIDE SEQUENCE [LARGE SCALE GENOMIC DNA]</scope>
    <source>
        <strain evidence="3">Ec32 / CCAP1310/4</strain>
    </source>
</reference>
<dbReference type="InterPro" id="IPR001806">
    <property type="entry name" value="Small_GTPase"/>
</dbReference>
<dbReference type="Proteomes" id="UP000002630">
    <property type="component" value="Linkage Group LG08"/>
</dbReference>
<dbReference type="PROSITE" id="PS51419">
    <property type="entry name" value="RAB"/>
    <property type="match status" value="1"/>
</dbReference>
<dbReference type="SMART" id="SM00173">
    <property type="entry name" value="RAS"/>
    <property type="match status" value="1"/>
</dbReference>
<dbReference type="Pfam" id="PF00071">
    <property type="entry name" value="Ras"/>
    <property type="match status" value="1"/>
</dbReference>
<dbReference type="eggNOG" id="KOG0098">
    <property type="taxonomic scope" value="Eukaryota"/>
</dbReference>
<dbReference type="PRINTS" id="PR00449">
    <property type="entry name" value="RASTRNSFRMNG"/>
</dbReference>
<dbReference type="AlphaFoldDB" id="D8LIT3"/>
<dbReference type="PANTHER" id="PTHR47979">
    <property type="entry name" value="DRAB11-RELATED"/>
    <property type="match status" value="1"/>
</dbReference>
<name>D8LIT3_ECTSI</name>
<dbReference type="Gene3D" id="3.40.50.300">
    <property type="entry name" value="P-loop containing nucleotide triphosphate hydrolases"/>
    <property type="match status" value="1"/>
</dbReference>
<evidence type="ECO:0000313" key="2">
    <source>
        <dbReference type="EMBL" id="CBN76817.1"/>
    </source>
</evidence>
<dbReference type="InterPro" id="IPR027417">
    <property type="entry name" value="P-loop_NTPase"/>
</dbReference>
<dbReference type="SMART" id="SM00174">
    <property type="entry name" value="RHO"/>
    <property type="match status" value="1"/>
</dbReference>
<proteinExistence type="inferred from homology"/>
<gene>
    <name evidence="2" type="primary">Rab2B</name>
    <name evidence="2" type="ORF">Esi_0023_0013</name>
</gene>
<dbReference type="SUPFAM" id="SSF52540">
    <property type="entry name" value="P-loop containing nucleoside triphosphate hydrolases"/>
    <property type="match status" value="1"/>
</dbReference>
<dbReference type="GO" id="GO:0005525">
    <property type="term" value="F:GTP binding"/>
    <property type="evidence" value="ECO:0007669"/>
    <property type="project" value="InterPro"/>
</dbReference>
<dbReference type="GO" id="GO:0003924">
    <property type="term" value="F:GTPase activity"/>
    <property type="evidence" value="ECO:0007669"/>
    <property type="project" value="InterPro"/>
</dbReference>
<dbReference type="STRING" id="2880.D8LIT3"/>
<organism evidence="2 3">
    <name type="scientific">Ectocarpus siliculosus</name>
    <name type="common">Brown alga</name>
    <name type="synonym">Conferva siliculosa</name>
    <dbReference type="NCBI Taxonomy" id="2880"/>
    <lineage>
        <taxon>Eukaryota</taxon>
        <taxon>Sar</taxon>
        <taxon>Stramenopiles</taxon>
        <taxon>Ochrophyta</taxon>
        <taxon>PX clade</taxon>
        <taxon>Phaeophyceae</taxon>
        <taxon>Ectocarpales</taxon>
        <taxon>Ectocarpaceae</taxon>
        <taxon>Ectocarpus</taxon>
    </lineage>
</organism>
<dbReference type="SMART" id="SM00175">
    <property type="entry name" value="RAB"/>
    <property type="match status" value="1"/>
</dbReference>
<dbReference type="OMA" id="AHCIIVV"/>
<dbReference type="FunFam" id="3.40.50.300:FF:002078">
    <property type="entry name" value="Ras-related protein RabQ"/>
    <property type="match status" value="1"/>
</dbReference>
<dbReference type="EMBL" id="FN648409">
    <property type="protein sequence ID" value="CBN76817.1"/>
    <property type="molecule type" value="Genomic_DNA"/>
</dbReference>
<accession>D8LIT3</accession>
<protein>
    <submittedName>
        <fullName evidence="2">Rab2B, RAB family GTPase</fullName>
    </submittedName>
</protein>
<dbReference type="InParanoid" id="D8LIT3"/>
<dbReference type="InterPro" id="IPR005225">
    <property type="entry name" value="Small_GTP-bd"/>
</dbReference>
<keyword evidence="3" id="KW-1185">Reference proteome</keyword>
<sequence>MPTLLFKYIIIGNTAVGKSAILLQFTERQFRDAHDMTIGVEFGAKDVSIGDAQVKLEIWDTAGQESFLSITRSYYRGTDGCLLVFDITDRKSFEALPRWLDEARMNSANPDLSVMLIANKADLAEKRCVTTEEGQAFADKHGLLFMEMSARNAAQVERAFIGTAERIFSDLEAHPRNKPSGIQLKPEEMSATSRFKAECCEGV</sequence>
<dbReference type="EMBL" id="FN649733">
    <property type="protein sequence ID" value="CBN76817.1"/>
    <property type="molecule type" value="Genomic_DNA"/>
</dbReference>
<dbReference type="PROSITE" id="PS51421">
    <property type="entry name" value="RAS"/>
    <property type="match status" value="1"/>
</dbReference>
<dbReference type="NCBIfam" id="TIGR00231">
    <property type="entry name" value="small_GTP"/>
    <property type="match status" value="1"/>
</dbReference>
<dbReference type="SMART" id="SM00176">
    <property type="entry name" value="RAN"/>
    <property type="match status" value="1"/>
</dbReference>
<evidence type="ECO:0000313" key="3">
    <source>
        <dbReference type="Proteomes" id="UP000002630"/>
    </source>
</evidence>
<dbReference type="InterPro" id="IPR050209">
    <property type="entry name" value="Rab_GTPases_membrane_traffic"/>
</dbReference>
<dbReference type="OrthoDB" id="9989112at2759"/>